<feature type="domain" description="Glycoside hydrolase family 38 N-terminal" evidence="2">
    <location>
        <begin position="37"/>
        <end position="180"/>
    </location>
</feature>
<dbReference type="EMBL" id="JAKOGI010000414">
    <property type="protein sequence ID" value="KAJ8435411.1"/>
    <property type="molecule type" value="Genomic_DNA"/>
</dbReference>
<dbReference type="InterPro" id="IPR050843">
    <property type="entry name" value="Glycosyl_Hydrlase_38"/>
</dbReference>
<evidence type="ECO:0000256" key="1">
    <source>
        <dbReference type="SAM" id="SignalP"/>
    </source>
</evidence>
<dbReference type="InterPro" id="IPR000602">
    <property type="entry name" value="Glyco_hydro_38_N"/>
</dbReference>
<dbReference type="OrthoDB" id="2016903at2759"/>
<dbReference type="InterPro" id="IPR011330">
    <property type="entry name" value="Glyco_hydro/deAcase_b/a-brl"/>
</dbReference>
<dbReference type="Pfam" id="PF01074">
    <property type="entry name" value="Glyco_hydro_38N"/>
    <property type="match status" value="1"/>
</dbReference>
<keyword evidence="4" id="KW-1185">Reference proteome</keyword>
<dbReference type="Proteomes" id="UP001153076">
    <property type="component" value="Unassembled WGS sequence"/>
</dbReference>
<dbReference type="PANTHER" id="PTHR11607:SF60">
    <property type="entry name" value="ALPHA-MANNOSIDASE"/>
    <property type="match status" value="1"/>
</dbReference>
<sequence>MAMSTILLTVLLGLFLGVKSEYIAYNTSAKIVPGKINVHLVPHSHDDVGWLKTVDQYYVGANNSIRGACVQNVLDSLIAALLEDENRKFIYVETAFFQRWWRQQSPKVKGKVKDLVNSGQLEFINGGMCMHDEATPHYIDMIDQTTLGHLFIKDEFGQTPRVGWQIDPFGHSAVQAYLLGAEIQLQGLCTLTINNTILKTEGNCTEKHQNPPSNVDSDLSVIPCPAVQLSI</sequence>
<name>A0A9Q1K2S7_9CARY</name>
<feature type="signal peptide" evidence="1">
    <location>
        <begin position="1"/>
        <end position="20"/>
    </location>
</feature>
<dbReference type="InterPro" id="IPR027291">
    <property type="entry name" value="Glyco_hydro_38_N_sf"/>
</dbReference>
<feature type="chain" id="PRO_5040515233" description="Glycoside hydrolase family 38 N-terminal domain-containing protein" evidence="1">
    <location>
        <begin position="21"/>
        <end position="231"/>
    </location>
</feature>
<dbReference type="GO" id="GO:0006013">
    <property type="term" value="P:mannose metabolic process"/>
    <property type="evidence" value="ECO:0007669"/>
    <property type="project" value="InterPro"/>
</dbReference>
<accession>A0A9Q1K2S7</accession>
<dbReference type="GO" id="GO:0004559">
    <property type="term" value="F:alpha-mannosidase activity"/>
    <property type="evidence" value="ECO:0007669"/>
    <property type="project" value="InterPro"/>
</dbReference>
<dbReference type="AlphaFoldDB" id="A0A9Q1K2S7"/>
<dbReference type="SUPFAM" id="SSF88713">
    <property type="entry name" value="Glycoside hydrolase/deacetylase"/>
    <property type="match status" value="1"/>
</dbReference>
<gene>
    <name evidence="3" type="ORF">Cgig2_001063</name>
</gene>
<keyword evidence="1" id="KW-0732">Signal</keyword>
<reference evidence="3" key="1">
    <citation type="submission" date="2022-04" db="EMBL/GenBank/DDBJ databases">
        <title>Carnegiea gigantea Genome sequencing and assembly v2.</title>
        <authorList>
            <person name="Copetti D."/>
            <person name="Sanderson M.J."/>
            <person name="Burquez A."/>
            <person name="Wojciechowski M.F."/>
        </authorList>
    </citation>
    <scope>NUCLEOTIDE SEQUENCE</scope>
    <source>
        <strain evidence="3">SGP5-SGP5p</strain>
        <tissue evidence="3">Aerial part</tissue>
    </source>
</reference>
<dbReference type="Gene3D" id="3.20.110.10">
    <property type="entry name" value="Glycoside hydrolase 38, N terminal domain"/>
    <property type="match status" value="1"/>
</dbReference>
<comment type="caution">
    <text evidence="3">The sequence shown here is derived from an EMBL/GenBank/DDBJ whole genome shotgun (WGS) entry which is preliminary data.</text>
</comment>
<protein>
    <recommendedName>
        <fullName evidence="2">Glycoside hydrolase family 38 N-terminal domain-containing protein</fullName>
    </recommendedName>
</protein>
<evidence type="ECO:0000313" key="4">
    <source>
        <dbReference type="Proteomes" id="UP001153076"/>
    </source>
</evidence>
<proteinExistence type="predicted"/>
<dbReference type="PANTHER" id="PTHR11607">
    <property type="entry name" value="ALPHA-MANNOSIDASE"/>
    <property type="match status" value="1"/>
</dbReference>
<evidence type="ECO:0000313" key="3">
    <source>
        <dbReference type="EMBL" id="KAJ8435411.1"/>
    </source>
</evidence>
<evidence type="ECO:0000259" key="2">
    <source>
        <dbReference type="Pfam" id="PF01074"/>
    </source>
</evidence>
<organism evidence="3 4">
    <name type="scientific">Carnegiea gigantea</name>
    <dbReference type="NCBI Taxonomy" id="171969"/>
    <lineage>
        <taxon>Eukaryota</taxon>
        <taxon>Viridiplantae</taxon>
        <taxon>Streptophyta</taxon>
        <taxon>Embryophyta</taxon>
        <taxon>Tracheophyta</taxon>
        <taxon>Spermatophyta</taxon>
        <taxon>Magnoliopsida</taxon>
        <taxon>eudicotyledons</taxon>
        <taxon>Gunneridae</taxon>
        <taxon>Pentapetalae</taxon>
        <taxon>Caryophyllales</taxon>
        <taxon>Cactineae</taxon>
        <taxon>Cactaceae</taxon>
        <taxon>Cactoideae</taxon>
        <taxon>Echinocereeae</taxon>
        <taxon>Carnegiea</taxon>
    </lineage>
</organism>